<dbReference type="InterPro" id="IPR001279">
    <property type="entry name" value="Metallo-B-lactamas"/>
</dbReference>
<dbReference type="Gene3D" id="3.60.15.10">
    <property type="entry name" value="Ribonuclease Z/Hydroxyacylglutathione hydrolase-like"/>
    <property type="match status" value="1"/>
</dbReference>
<reference evidence="4 5" key="1">
    <citation type="submission" date="2018-03" db="EMBL/GenBank/DDBJ databases">
        <authorList>
            <person name="Keele B.F."/>
        </authorList>
    </citation>
    <scope>NUCLEOTIDE SEQUENCE [LARGE SCALE GENOMIC DNA]</scope>
    <source>
        <strain evidence="4 5">D20</strain>
    </source>
</reference>
<dbReference type="InterPro" id="IPR050698">
    <property type="entry name" value="MBL"/>
</dbReference>
<organism evidence="4 5">
    <name type="scientific">Pseudothauera lacus</name>
    <dbReference type="NCBI Taxonomy" id="2136175"/>
    <lineage>
        <taxon>Bacteria</taxon>
        <taxon>Pseudomonadati</taxon>
        <taxon>Pseudomonadota</taxon>
        <taxon>Betaproteobacteria</taxon>
        <taxon>Rhodocyclales</taxon>
        <taxon>Zoogloeaceae</taxon>
        <taxon>Pseudothauera</taxon>
    </lineage>
</organism>
<dbReference type="PANTHER" id="PTHR11203">
    <property type="entry name" value="CLEAVAGE AND POLYADENYLATION SPECIFICITY FACTOR FAMILY MEMBER"/>
    <property type="match status" value="1"/>
</dbReference>
<evidence type="ECO:0000259" key="2">
    <source>
        <dbReference type="SMART" id="SM00849"/>
    </source>
</evidence>
<sequence length="468" mass="51063">MSYELMHHGGYEGVTGSCHQFRIDPANSILVDCGLFQGAETSADGRRADDALAVGFPVADIRALVLTHVHIDHVGRLPWLLAAGYKGPIYCSEASARMLPTVLADAFEIGVSRDARFVERYLQLVESRLRPLPWKQWAEVPTHGGATCRIRLQRAGHILGSAYVECDALAPGAAAHRIVFSGDLGAPWTPLLPAPGSPWRADRVVLESTYGNRVHESRRTRRQRLQAVVEHALGNGGTVIIPAFSIGRTQELLYEFEDILHRQARAAGPHAQRWAQLPIYLDSPLASRFTALYRELQPHWDAEAHARVRAGRQPLAFSQLHAIEGHDAHLANVARLTASAEPAVVIAASGMCAGGRVVNYLKAMLPDPRHDVLFVGYQAAGTPGAAIQRHGPRGGYVELDGQRIPIRAAIHTLAGYSAHADQRDLVRFITRMRHRPAEVCLVHGEPAARLALAQALTEALEGKVRVIA</sequence>
<dbReference type="AlphaFoldDB" id="A0A2T4IEU6"/>
<dbReference type="InterPro" id="IPR011108">
    <property type="entry name" value="RMMBL"/>
</dbReference>
<evidence type="ECO:0000259" key="3">
    <source>
        <dbReference type="SMART" id="SM01027"/>
    </source>
</evidence>
<reference evidence="4 5" key="2">
    <citation type="submission" date="2018-04" db="EMBL/GenBank/DDBJ databases">
        <title>Thauera lacus sp. nov., isolated from an saline lake in Inner Mongolia, China.</title>
        <authorList>
            <person name="Liang Q.-Y."/>
        </authorList>
    </citation>
    <scope>NUCLEOTIDE SEQUENCE [LARGE SCALE GENOMIC DNA]</scope>
    <source>
        <strain evidence="4 5">D20</strain>
    </source>
</reference>
<dbReference type="SMART" id="SM00849">
    <property type="entry name" value="Lactamase_B"/>
    <property type="match status" value="1"/>
</dbReference>
<dbReference type="SUPFAM" id="SSF56281">
    <property type="entry name" value="Metallo-hydrolase/oxidoreductase"/>
    <property type="match status" value="1"/>
</dbReference>
<proteinExistence type="predicted"/>
<dbReference type="InterPro" id="IPR036866">
    <property type="entry name" value="RibonucZ/Hydroxyglut_hydro"/>
</dbReference>
<dbReference type="SMART" id="SM01027">
    <property type="entry name" value="Beta-Casp"/>
    <property type="match status" value="1"/>
</dbReference>
<dbReference type="Pfam" id="PF07521">
    <property type="entry name" value="RMMBL"/>
    <property type="match status" value="1"/>
</dbReference>
<dbReference type="Proteomes" id="UP000241193">
    <property type="component" value="Unassembled WGS sequence"/>
</dbReference>
<evidence type="ECO:0000256" key="1">
    <source>
        <dbReference type="ARBA" id="ARBA00022801"/>
    </source>
</evidence>
<comment type="caution">
    <text evidence="4">The sequence shown here is derived from an EMBL/GenBank/DDBJ whole genome shotgun (WGS) entry which is preliminary data.</text>
</comment>
<feature type="domain" description="Beta-Casp" evidence="3">
    <location>
        <begin position="249"/>
        <end position="387"/>
    </location>
</feature>
<dbReference type="GO" id="GO:0016787">
    <property type="term" value="F:hydrolase activity"/>
    <property type="evidence" value="ECO:0007669"/>
    <property type="project" value="UniProtKB-KW"/>
</dbReference>
<dbReference type="InterPro" id="IPR022712">
    <property type="entry name" value="Beta_Casp"/>
</dbReference>
<dbReference type="CDD" id="cd16295">
    <property type="entry name" value="TTHA0252-CPSF-like_MBL-fold"/>
    <property type="match status" value="1"/>
</dbReference>
<name>A0A2T4IEU6_9RHOO</name>
<protein>
    <submittedName>
        <fullName evidence="4">MBL fold hydrolase</fullName>
    </submittedName>
</protein>
<keyword evidence="5" id="KW-1185">Reference proteome</keyword>
<evidence type="ECO:0000313" key="4">
    <source>
        <dbReference type="EMBL" id="PTD96299.1"/>
    </source>
</evidence>
<keyword evidence="1 4" id="KW-0378">Hydrolase</keyword>
<dbReference type="Gene3D" id="3.40.50.10890">
    <property type="match status" value="1"/>
</dbReference>
<dbReference type="PANTHER" id="PTHR11203:SF37">
    <property type="entry name" value="INTEGRATOR COMPLEX SUBUNIT 11"/>
    <property type="match status" value="1"/>
</dbReference>
<dbReference type="Pfam" id="PF10996">
    <property type="entry name" value="Beta-Casp"/>
    <property type="match status" value="1"/>
</dbReference>
<accession>A0A2T4IEU6</accession>
<evidence type="ECO:0000313" key="5">
    <source>
        <dbReference type="Proteomes" id="UP000241193"/>
    </source>
</evidence>
<dbReference type="GO" id="GO:0004521">
    <property type="term" value="F:RNA endonuclease activity"/>
    <property type="evidence" value="ECO:0007669"/>
    <property type="project" value="TreeGrafter"/>
</dbReference>
<gene>
    <name evidence="4" type="ORF">C8261_10290</name>
</gene>
<dbReference type="OrthoDB" id="9803916at2"/>
<dbReference type="EMBL" id="PZKC01000007">
    <property type="protein sequence ID" value="PTD96299.1"/>
    <property type="molecule type" value="Genomic_DNA"/>
</dbReference>
<feature type="domain" description="Metallo-beta-lactamase" evidence="2">
    <location>
        <begin position="15"/>
        <end position="233"/>
    </location>
</feature>
<dbReference type="Pfam" id="PF00753">
    <property type="entry name" value="Lactamase_B"/>
    <property type="match status" value="1"/>
</dbReference>
<dbReference type="RefSeq" id="WP_107493619.1">
    <property type="nucleotide sequence ID" value="NZ_PZKC01000007.1"/>
</dbReference>